<dbReference type="AlphaFoldDB" id="A0AAJ5X774"/>
<feature type="transmembrane region" description="Helical" evidence="1">
    <location>
        <begin position="7"/>
        <end position="25"/>
    </location>
</feature>
<dbReference type="EMBL" id="CP119316">
    <property type="protein sequence ID" value="WEK46966.1"/>
    <property type="molecule type" value="Genomic_DNA"/>
</dbReference>
<accession>A0AAJ5X774</accession>
<proteinExistence type="predicted"/>
<evidence type="ECO:0000256" key="1">
    <source>
        <dbReference type="SAM" id="Phobius"/>
    </source>
</evidence>
<reference evidence="2" key="1">
    <citation type="submission" date="2023-03" db="EMBL/GenBank/DDBJ databases">
        <title>Andean soil-derived lignocellulolytic bacterial consortium as a source of novel taxa and putative plastic-active enzymes.</title>
        <authorList>
            <person name="Diaz-Garcia L."/>
            <person name="Chuvochina M."/>
            <person name="Feuerriegel G."/>
            <person name="Bunk B."/>
            <person name="Sproer C."/>
            <person name="Streit W.R."/>
            <person name="Rodriguez L.M."/>
            <person name="Overmann J."/>
            <person name="Jimenez D.J."/>
        </authorList>
    </citation>
    <scope>NUCLEOTIDE SEQUENCE</scope>
    <source>
        <strain evidence="2">MAG 26</strain>
    </source>
</reference>
<keyword evidence="1" id="KW-0812">Transmembrane</keyword>
<dbReference type="Proteomes" id="UP001218362">
    <property type="component" value="Chromosome"/>
</dbReference>
<evidence type="ECO:0000313" key="3">
    <source>
        <dbReference type="Proteomes" id="UP001218362"/>
    </source>
</evidence>
<gene>
    <name evidence="2" type="ORF">P0Y56_01385</name>
</gene>
<evidence type="ECO:0000313" key="2">
    <source>
        <dbReference type="EMBL" id="WEK46966.1"/>
    </source>
</evidence>
<keyword evidence="1" id="KW-0472">Membrane</keyword>
<name>A0AAJ5X774_9SPHN</name>
<protein>
    <submittedName>
        <fullName evidence="2">Uncharacterized protein</fullName>
    </submittedName>
</protein>
<sequence length="58" mass="6214">MGFTPRFMLKVFASLVIGFFTLLWVTGNSPASLRHGIMHWADGNSSANGTAIGGDWGD</sequence>
<keyword evidence="1" id="KW-1133">Transmembrane helix</keyword>
<organism evidence="2 3">
    <name type="scientific">Candidatus Andeanibacterium colombiense</name>
    <dbReference type="NCBI Taxonomy" id="3121345"/>
    <lineage>
        <taxon>Bacteria</taxon>
        <taxon>Pseudomonadati</taxon>
        <taxon>Pseudomonadota</taxon>
        <taxon>Alphaproteobacteria</taxon>
        <taxon>Sphingomonadales</taxon>
        <taxon>Sphingomonadaceae</taxon>
        <taxon>Candidatus Andeanibacterium</taxon>
    </lineage>
</organism>
<dbReference type="KEGG" id="acob:P0Y56_01385"/>